<evidence type="ECO:0000256" key="6">
    <source>
        <dbReference type="SAM" id="Phobius"/>
    </source>
</evidence>
<keyword evidence="8" id="KW-1185">Reference proteome</keyword>
<feature type="transmembrane region" description="Helical" evidence="6">
    <location>
        <begin position="395"/>
        <end position="420"/>
    </location>
</feature>
<feature type="transmembrane region" description="Helical" evidence="6">
    <location>
        <begin position="338"/>
        <end position="361"/>
    </location>
</feature>
<feature type="transmembrane region" description="Helical" evidence="6">
    <location>
        <begin position="461"/>
        <end position="481"/>
    </location>
</feature>
<evidence type="ECO:0000256" key="5">
    <source>
        <dbReference type="ARBA" id="ARBA00023136"/>
    </source>
</evidence>
<keyword evidence="3 6" id="KW-0812">Transmembrane</keyword>
<feature type="transmembrane region" description="Helical" evidence="6">
    <location>
        <begin position="368"/>
        <end position="389"/>
    </location>
</feature>
<feature type="transmembrane region" description="Helical" evidence="6">
    <location>
        <begin position="125"/>
        <end position="147"/>
    </location>
</feature>
<evidence type="ECO:0000256" key="2">
    <source>
        <dbReference type="ARBA" id="ARBA00022475"/>
    </source>
</evidence>
<feature type="transmembrane region" description="Helical" evidence="6">
    <location>
        <begin position="49"/>
        <end position="76"/>
    </location>
</feature>
<dbReference type="EMBL" id="JBBMFA010000111">
    <property type="protein sequence ID" value="MEQ2521512.1"/>
    <property type="molecule type" value="Genomic_DNA"/>
</dbReference>
<comment type="subcellular location">
    <subcellularLocation>
        <location evidence="1">Cell membrane</location>
        <topology evidence="1">Multi-pass membrane protein</topology>
    </subcellularLocation>
</comment>
<organism evidence="7 8">
    <name type="scientific">Ruthenibacterium intestinale</name>
    <dbReference type="NCBI Taxonomy" id="3133163"/>
    <lineage>
        <taxon>Bacteria</taxon>
        <taxon>Bacillati</taxon>
        <taxon>Bacillota</taxon>
        <taxon>Clostridia</taxon>
        <taxon>Eubacteriales</taxon>
        <taxon>Oscillospiraceae</taxon>
        <taxon>Ruthenibacterium</taxon>
    </lineage>
</organism>
<protein>
    <submittedName>
        <fullName evidence="7">Oligosaccharide flippase family protein</fullName>
    </submittedName>
</protein>
<feature type="transmembrane region" description="Helical" evidence="6">
    <location>
        <begin position="88"/>
        <end position="113"/>
    </location>
</feature>
<feature type="transmembrane region" description="Helical" evidence="6">
    <location>
        <begin position="222"/>
        <end position="239"/>
    </location>
</feature>
<dbReference type="Proteomes" id="UP001477672">
    <property type="component" value="Unassembled WGS sequence"/>
</dbReference>
<evidence type="ECO:0000313" key="7">
    <source>
        <dbReference type="EMBL" id="MEQ2521512.1"/>
    </source>
</evidence>
<accession>A0ABV1GI38</accession>
<keyword evidence="5 6" id="KW-0472">Membrane</keyword>
<name>A0ABV1GI38_9FIRM</name>
<keyword evidence="4 6" id="KW-1133">Transmembrane helix</keyword>
<keyword evidence="2" id="KW-1003">Cell membrane</keyword>
<sequence length="497" mass="55919">MLNKVKSVFSGAAGDSFLLMFVRIVTLSLGIITTRILSGYFSLHDYGTYSAILLLTNSISSITILGMMDGLNYFFCREKDPLQRNARVSTIFSLQLVIGVVVSILVLLCAVPISAYFSNADVKRLLVFAALLPIAQNSISLLQILFISVGKARHIAVRNFIVSVLKLAAILVACYVIHDIACVLICQVITDVLQIIYFYIVLKRNGYLIELFHFDKTSVKEVLTYCIPMAMSTIIRSLYRDCDKYIISYYTDSVNLAVYTNASKQLPFDLIMSSFCTVLLPYLTKYIAQKKHHETVALYRSFLELSFVSTSILATGALCSAPELMRFLYSEKYLQSSYGISVFMLYIVVDIFVVFTITLLLSASGKTFQIMTVSVSALLLNVFLDIVLFKQFSEIGPALATLITTLLQGLLLLQLSAKCLGTRVIYFFDKGYYALFIFESIGFMVFARLARQVFIHLELHYFFVLGLTVCLYCLPMVALNYKRIKKAVKHINSQKLI</sequence>
<evidence type="ECO:0000256" key="1">
    <source>
        <dbReference type="ARBA" id="ARBA00004651"/>
    </source>
</evidence>
<evidence type="ECO:0000256" key="4">
    <source>
        <dbReference type="ARBA" id="ARBA00022989"/>
    </source>
</evidence>
<comment type="caution">
    <text evidence="7">The sequence shown here is derived from an EMBL/GenBank/DDBJ whole genome shotgun (WGS) entry which is preliminary data.</text>
</comment>
<dbReference type="Pfam" id="PF13440">
    <property type="entry name" value="Polysacc_synt_3"/>
    <property type="match status" value="1"/>
</dbReference>
<dbReference type="InterPro" id="IPR050833">
    <property type="entry name" value="Poly_Biosynth_Transport"/>
</dbReference>
<feature type="transmembrane region" description="Helical" evidence="6">
    <location>
        <begin position="184"/>
        <end position="202"/>
    </location>
</feature>
<reference evidence="7 8" key="1">
    <citation type="submission" date="2024-03" db="EMBL/GenBank/DDBJ databases">
        <title>Human intestinal bacterial collection.</title>
        <authorList>
            <person name="Pauvert C."/>
            <person name="Hitch T.C.A."/>
            <person name="Clavel T."/>
        </authorList>
    </citation>
    <scope>NUCLEOTIDE SEQUENCE [LARGE SCALE GENOMIC DNA]</scope>
    <source>
        <strain evidence="7 8">CLA-JM-H11</strain>
    </source>
</reference>
<dbReference type="PANTHER" id="PTHR30250">
    <property type="entry name" value="PST FAMILY PREDICTED COLANIC ACID TRANSPORTER"/>
    <property type="match status" value="1"/>
</dbReference>
<proteinExistence type="predicted"/>
<dbReference type="PANTHER" id="PTHR30250:SF11">
    <property type="entry name" value="O-ANTIGEN TRANSPORTER-RELATED"/>
    <property type="match status" value="1"/>
</dbReference>
<dbReference type="RefSeq" id="WP_349216971.1">
    <property type="nucleotide sequence ID" value="NZ_JBBMFA010000111.1"/>
</dbReference>
<feature type="transmembrane region" description="Helical" evidence="6">
    <location>
        <begin position="266"/>
        <end position="284"/>
    </location>
</feature>
<feature type="transmembrane region" description="Helical" evidence="6">
    <location>
        <begin position="432"/>
        <end position="449"/>
    </location>
</feature>
<gene>
    <name evidence="7" type="ORF">WMO24_13910</name>
</gene>
<feature type="transmembrane region" description="Helical" evidence="6">
    <location>
        <begin position="296"/>
        <end position="318"/>
    </location>
</feature>
<feature type="transmembrane region" description="Helical" evidence="6">
    <location>
        <begin position="159"/>
        <end position="178"/>
    </location>
</feature>
<evidence type="ECO:0000256" key="3">
    <source>
        <dbReference type="ARBA" id="ARBA00022692"/>
    </source>
</evidence>
<evidence type="ECO:0000313" key="8">
    <source>
        <dbReference type="Proteomes" id="UP001477672"/>
    </source>
</evidence>
<feature type="transmembrane region" description="Helical" evidence="6">
    <location>
        <begin position="21"/>
        <end position="43"/>
    </location>
</feature>